<accession>A0A7I8VCG5</accession>
<keyword evidence="1" id="KW-1133">Transmembrane helix</keyword>
<dbReference type="GO" id="GO:0005223">
    <property type="term" value="F:intracellularly cGMP-activated cation channel activity"/>
    <property type="evidence" value="ECO:0007669"/>
    <property type="project" value="TreeGrafter"/>
</dbReference>
<dbReference type="AlphaFoldDB" id="A0A7I8VCG5"/>
<dbReference type="PANTHER" id="PTHR45638">
    <property type="entry name" value="CYCLIC NUCLEOTIDE-GATED CATION CHANNEL SUBUNIT A"/>
    <property type="match status" value="1"/>
</dbReference>
<dbReference type="GO" id="GO:0044877">
    <property type="term" value="F:protein-containing complex binding"/>
    <property type="evidence" value="ECO:0007669"/>
    <property type="project" value="TreeGrafter"/>
</dbReference>
<protein>
    <submittedName>
        <fullName evidence="2">DgyrCDS2242</fullName>
    </submittedName>
</protein>
<dbReference type="GO" id="GO:0017071">
    <property type="term" value="C:intracellular cyclic nucleotide activated cation channel complex"/>
    <property type="evidence" value="ECO:0007669"/>
    <property type="project" value="TreeGrafter"/>
</dbReference>
<dbReference type="GO" id="GO:0005886">
    <property type="term" value="C:plasma membrane"/>
    <property type="evidence" value="ECO:0007669"/>
    <property type="project" value="TreeGrafter"/>
</dbReference>
<dbReference type="GO" id="GO:0030553">
    <property type="term" value="F:cGMP binding"/>
    <property type="evidence" value="ECO:0007669"/>
    <property type="project" value="TreeGrafter"/>
</dbReference>
<dbReference type="InterPro" id="IPR050866">
    <property type="entry name" value="CNG_cation_channel"/>
</dbReference>
<dbReference type="SUPFAM" id="SSF81324">
    <property type="entry name" value="Voltage-gated potassium channels"/>
    <property type="match status" value="1"/>
</dbReference>
<name>A0A7I8VCG5_9ANNE</name>
<proteinExistence type="predicted"/>
<keyword evidence="3" id="KW-1185">Reference proteome</keyword>
<feature type="transmembrane region" description="Helical" evidence="1">
    <location>
        <begin position="240"/>
        <end position="263"/>
    </location>
</feature>
<dbReference type="EMBL" id="CAJFCJ010000003">
    <property type="protein sequence ID" value="CAD5113045.1"/>
    <property type="molecule type" value="Genomic_DNA"/>
</dbReference>
<keyword evidence="1" id="KW-0472">Membrane</keyword>
<dbReference type="Proteomes" id="UP000549394">
    <property type="component" value="Unassembled WGS sequence"/>
</dbReference>
<sequence>MREQHACAIPNLNEFQGKANEKEITEWFRCKTLATGTGSAPTWRERLDHLYWLAYVYLGRRRHIAMTSVLVRSPNDSVRYSACAKTEDENQEAGCEPVANVSNDDTEDIANGPRTDRTKLIGGSARIGSVPSSSGRNAELKGKSTSRGSLFEIVTNKFNKKQHNRTFSKESVAYINRAHISDQVARKDVRKLRRKEIDEKFGKRARKGGARFDLLDSSTVSSQKNSCNWTFVFDPSGRLAYWWSLIVSMAFIYNFWVMIYRVAFDEIDHSNKAIWFSMDYIADLLYALDIAFHFRTGYLEDGILEFSRQDRKAYQLSKRR</sequence>
<gene>
    <name evidence="2" type="ORF">DGYR_LOCUS2094</name>
</gene>
<comment type="caution">
    <text evidence="2">The sequence shown here is derived from an EMBL/GenBank/DDBJ whole genome shotgun (WGS) entry which is preliminary data.</text>
</comment>
<reference evidence="2 3" key="1">
    <citation type="submission" date="2020-08" db="EMBL/GenBank/DDBJ databases">
        <authorList>
            <person name="Hejnol A."/>
        </authorList>
    </citation>
    <scope>NUCLEOTIDE SEQUENCE [LARGE SCALE GENOMIC DNA]</scope>
</reference>
<keyword evidence="1" id="KW-0812">Transmembrane</keyword>
<evidence type="ECO:0000256" key="1">
    <source>
        <dbReference type="SAM" id="Phobius"/>
    </source>
</evidence>
<evidence type="ECO:0000313" key="3">
    <source>
        <dbReference type="Proteomes" id="UP000549394"/>
    </source>
</evidence>
<dbReference type="PANTHER" id="PTHR45638:SF4">
    <property type="entry name" value="CYCLIC NUCLEOTIDE-BINDING DOMAIN-CONTAINING PROTEIN"/>
    <property type="match status" value="1"/>
</dbReference>
<organism evidence="2 3">
    <name type="scientific">Dimorphilus gyrociliatus</name>
    <dbReference type="NCBI Taxonomy" id="2664684"/>
    <lineage>
        <taxon>Eukaryota</taxon>
        <taxon>Metazoa</taxon>
        <taxon>Spiralia</taxon>
        <taxon>Lophotrochozoa</taxon>
        <taxon>Annelida</taxon>
        <taxon>Polychaeta</taxon>
        <taxon>Polychaeta incertae sedis</taxon>
        <taxon>Dinophilidae</taxon>
        <taxon>Dimorphilus</taxon>
    </lineage>
</organism>
<dbReference type="OrthoDB" id="421226at2759"/>
<evidence type="ECO:0000313" key="2">
    <source>
        <dbReference type="EMBL" id="CAD5113045.1"/>
    </source>
</evidence>
<dbReference type="GO" id="GO:0005222">
    <property type="term" value="F:intracellularly cAMP-activated cation channel activity"/>
    <property type="evidence" value="ECO:0007669"/>
    <property type="project" value="TreeGrafter"/>
</dbReference>